<dbReference type="Pfam" id="PF02493">
    <property type="entry name" value="MORN"/>
    <property type="match status" value="3"/>
</dbReference>
<feature type="transmembrane region" description="Helical" evidence="3">
    <location>
        <begin position="145"/>
        <end position="171"/>
    </location>
</feature>
<keyword evidence="3" id="KW-1133">Transmembrane helix</keyword>
<evidence type="ECO:0000313" key="4">
    <source>
        <dbReference type="EMBL" id="CAK7326894.1"/>
    </source>
</evidence>
<keyword evidence="1" id="KW-0677">Repeat</keyword>
<dbReference type="EMBL" id="CAWUPB010000851">
    <property type="protein sequence ID" value="CAK7326894.1"/>
    <property type="molecule type" value="Genomic_DNA"/>
</dbReference>
<feature type="compositionally biased region" description="Polar residues" evidence="2">
    <location>
        <begin position="492"/>
        <end position="501"/>
    </location>
</feature>
<dbReference type="InterPro" id="IPR036525">
    <property type="entry name" value="Tubulin/FtsZ_GTPase_sf"/>
</dbReference>
<accession>A0AAV1R224</accession>
<sequence length="848" mass="94741">MEIPVSTSFHSVSRVSLSSKTFFYLYRCCFFRKKLNCNKRFGLRVRASSEKDNDGSLSFKSDTVNFWGGEQSGEFVDVISIGSRKDAIVDFCFDSPFQLSSSLLRFWNIHTKDSINVQLQERVLEKDINPRVMDVSQFLKFRSKAIILVCTFLNYHSLMFGVAISLIKLLYVKLKNFTMPSPSQVASAGYGFDHVTAIDILKSIRSRNGFAVAILQKPFSFEGQRRQDEAISKNYVMLVRDLLDVVDSRHLKPRFVLFSCPLGKMKSSPRVHFRYGNIDTDALLKKDFVTLEEALKSANSAVLLAINAISVLISEMHQKIIDAVHNNVKELKVSEVIKILESYKEAKIGFGAGHSIRSSIMQALYDCPFIGAGLEDSNGIAICIIASSGLMDNKDVHASLRSFCQSANYTGEIISCIAHEPNLQPNMLVTTIVIVGCLEQQAPQRSSVFSRLAQYFPFVFKILRIPHQQPRGNEGRDVLEDAQLSKVIDSPDSGQVENRSSAEGLANGVDKHSEDLERASSSDYGDIYSSRNYNSGVEEDEVGLLEDMIESSNFCNQNLEGTPALQREPLISRNLGPGYQIAQEWAKERAGAPPVLDDMSIFQLPVGVRPSELKGSLNISYATELSEPKTEDDFKGQTLVNSSNPSWGDAGFVAVRDFYNNASTLAKGKNADVPKKQGILSARAASMLEAERDSPKKWSPIMEMQYRGGIYRGRCQGGLPEGKGRLILEDGSMYDGMWRYGKRSGPGTFYFSNGDVFQGSWRDDVMHGKGWFYFHTGDRWFANFWKGKANGESRFYSKSGDVFFGHFQDGWRHGEFLCSDVDGARCVETWDEGVLVSRERLDSNNGGV</sequence>
<dbReference type="GO" id="GO:0010020">
    <property type="term" value="P:chloroplast fission"/>
    <property type="evidence" value="ECO:0007669"/>
    <property type="project" value="TreeGrafter"/>
</dbReference>
<dbReference type="Proteomes" id="UP001314170">
    <property type="component" value="Unassembled WGS sequence"/>
</dbReference>
<evidence type="ECO:0000256" key="3">
    <source>
        <dbReference type="SAM" id="Phobius"/>
    </source>
</evidence>
<dbReference type="Gene3D" id="2.20.110.10">
    <property type="entry name" value="Histone H3 K4-specific methyltransferase SET7/9 N-terminal domain"/>
    <property type="match status" value="2"/>
</dbReference>
<evidence type="ECO:0000313" key="5">
    <source>
        <dbReference type="Proteomes" id="UP001314170"/>
    </source>
</evidence>
<evidence type="ECO:0000256" key="2">
    <source>
        <dbReference type="SAM" id="MobiDB-lite"/>
    </source>
</evidence>
<dbReference type="GO" id="GO:0005829">
    <property type="term" value="C:cytosol"/>
    <property type="evidence" value="ECO:0007669"/>
    <property type="project" value="TreeGrafter"/>
</dbReference>
<reference evidence="4 5" key="1">
    <citation type="submission" date="2024-01" db="EMBL/GenBank/DDBJ databases">
        <authorList>
            <person name="Waweru B."/>
        </authorList>
    </citation>
    <scope>NUCLEOTIDE SEQUENCE [LARGE SCALE GENOMIC DNA]</scope>
</reference>
<dbReference type="SMART" id="SM00698">
    <property type="entry name" value="MORN"/>
    <property type="match status" value="4"/>
</dbReference>
<dbReference type="InterPro" id="IPR003409">
    <property type="entry name" value="MORN"/>
</dbReference>
<dbReference type="SUPFAM" id="SSF82185">
    <property type="entry name" value="Histone H3 K4-specific methyltransferase SET7/9 N-terminal domain"/>
    <property type="match status" value="1"/>
</dbReference>
<evidence type="ECO:0008006" key="6">
    <source>
        <dbReference type="Google" id="ProtNLM"/>
    </source>
</evidence>
<proteinExistence type="predicted"/>
<dbReference type="PANTHER" id="PTHR43215:SF15">
    <property type="entry name" value="PROTEIN ACCUMULATION AND REPLICATION OF CHLOROPLASTS 3, CHLOROPLASTIC"/>
    <property type="match status" value="1"/>
</dbReference>
<dbReference type="PANTHER" id="PTHR43215">
    <property type="entry name" value="RADIAL SPOKE HEAD 1 HOMOLOG"/>
    <property type="match status" value="1"/>
</dbReference>
<dbReference type="AlphaFoldDB" id="A0AAV1R224"/>
<organism evidence="4 5">
    <name type="scientific">Dovyalis caffra</name>
    <dbReference type="NCBI Taxonomy" id="77055"/>
    <lineage>
        <taxon>Eukaryota</taxon>
        <taxon>Viridiplantae</taxon>
        <taxon>Streptophyta</taxon>
        <taxon>Embryophyta</taxon>
        <taxon>Tracheophyta</taxon>
        <taxon>Spermatophyta</taxon>
        <taxon>Magnoliopsida</taxon>
        <taxon>eudicotyledons</taxon>
        <taxon>Gunneridae</taxon>
        <taxon>Pentapetalae</taxon>
        <taxon>rosids</taxon>
        <taxon>fabids</taxon>
        <taxon>Malpighiales</taxon>
        <taxon>Salicaceae</taxon>
        <taxon>Flacourtieae</taxon>
        <taxon>Dovyalis</taxon>
    </lineage>
</organism>
<feature type="compositionally biased region" description="Basic and acidic residues" evidence="2">
    <location>
        <begin position="509"/>
        <end position="520"/>
    </location>
</feature>
<comment type="caution">
    <text evidence="4">The sequence shown here is derived from an EMBL/GenBank/DDBJ whole genome shotgun (WGS) entry which is preliminary data.</text>
</comment>
<keyword evidence="3" id="KW-0472">Membrane</keyword>
<feature type="region of interest" description="Disordered" evidence="2">
    <location>
        <begin position="486"/>
        <end position="523"/>
    </location>
</feature>
<dbReference type="GO" id="GO:0009707">
    <property type="term" value="C:chloroplast outer membrane"/>
    <property type="evidence" value="ECO:0007669"/>
    <property type="project" value="TreeGrafter"/>
</dbReference>
<gene>
    <name evidence="4" type="ORF">DCAF_LOCUS4600</name>
</gene>
<keyword evidence="3" id="KW-0812">Transmembrane</keyword>
<name>A0AAV1R224_9ROSI</name>
<keyword evidence="5" id="KW-1185">Reference proteome</keyword>
<dbReference type="Gene3D" id="3.40.50.1440">
    <property type="entry name" value="Tubulin/FtsZ, GTPase domain"/>
    <property type="match status" value="1"/>
</dbReference>
<evidence type="ECO:0000256" key="1">
    <source>
        <dbReference type="ARBA" id="ARBA00022737"/>
    </source>
</evidence>
<protein>
    <recommendedName>
        <fullName evidence="6">Protein ACCUMULATION AND REPLICATION OF CHLOROPLASTS 3</fullName>
    </recommendedName>
</protein>